<protein>
    <recommendedName>
        <fullName evidence="1">Eukaryotic translation initiation factor 3 30 kDa subunit</fullName>
    </recommendedName>
</protein>
<evidence type="ECO:0000256" key="1">
    <source>
        <dbReference type="ARBA" id="ARBA00029904"/>
    </source>
</evidence>
<dbReference type="Proteomes" id="UP000309038">
    <property type="component" value="Unassembled WGS sequence"/>
</dbReference>
<dbReference type="Pfam" id="PF08597">
    <property type="entry name" value="eIF3_subunit"/>
    <property type="match status" value="1"/>
</dbReference>
<evidence type="ECO:0000256" key="2">
    <source>
        <dbReference type="SAM" id="MobiDB-lite"/>
    </source>
</evidence>
<proteinExistence type="predicted"/>
<dbReference type="Gene3D" id="1.10.246.60">
    <property type="entry name" value="Eukaryotic translation initiation factor 3 like domains"/>
    <property type="match status" value="1"/>
</dbReference>
<dbReference type="EMBL" id="SGPJ01000052">
    <property type="protein sequence ID" value="THH00386.1"/>
    <property type="molecule type" value="Genomic_DNA"/>
</dbReference>
<organism evidence="4 5">
    <name type="scientific">Hermanssonia centrifuga</name>
    <dbReference type="NCBI Taxonomy" id="98765"/>
    <lineage>
        <taxon>Eukaryota</taxon>
        <taxon>Fungi</taxon>
        <taxon>Dikarya</taxon>
        <taxon>Basidiomycota</taxon>
        <taxon>Agaricomycotina</taxon>
        <taxon>Agaricomycetes</taxon>
        <taxon>Polyporales</taxon>
        <taxon>Meruliaceae</taxon>
        <taxon>Hermanssonia</taxon>
    </lineage>
</organism>
<dbReference type="Gene3D" id="3.40.50.720">
    <property type="entry name" value="NAD(P)-binding Rossmann-like Domain"/>
    <property type="match status" value="1"/>
</dbReference>
<gene>
    <name evidence="4" type="ORF">EW026_g2143</name>
</gene>
<evidence type="ECO:0000313" key="4">
    <source>
        <dbReference type="EMBL" id="THH00386.1"/>
    </source>
</evidence>
<accession>A0A4S4KP79</accession>
<dbReference type="InterPro" id="IPR013906">
    <property type="entry name" value="eIF3j"/>
</dbReference>
<comment type="caution">
    <text evidence="4">The sequence shown here is derived from an EMBL/GenBank/DDBJ whole genome shotgun (WGS) entry which is preliminary data.</text>
</comment>
<name>A0A4S4KP79_9APHY</name>
<dbReference type="InterPro" id="IPR036291">
    <property type="entry name" value="NAD(P)-bd_dom_sf"/>
</dbReference>
<dbReference type="SUPFAM" id="SSF51735">
    <property type="entry name" value="NAD(P)-binding Rossmann-fold domains"/>
    <property type="match status" value="1"/>
</dbReference>
<dbReference type="InterPro" id="IPR051783">
    <property type="entry name" value="NAD(P)-dependent_oxidoreduct"/>
</dbReference>
<sequence length="591" mass="64257">MSDWEDSGSESGPVTPAAPPAVKKAVVKSKWEGEDEENDGPVSDWEASSEEEEKPKTSAPVAAPKKKGTLKAKLAEKAAEKAARADEDDDEYDEDAVLDPREKARRDRERELNADLNNAAELLGAAALGGTSSKELDSLISAQPRTKEDFVDLSSRIIEFIIKQHQNKPLYATFVEHHVRELAMPLKDVEVRKAASGLTTLANEKQKEQRDKTSGKKKGSYSTRIIIPHNPEYHQLKLKSKEMSAAKTPIFLIGATGYVGGTVLHRLLTHLSADTFEITVLVRSEEKAKKLESFGVKPVVGSTKDVALLEGLVEQAHVVFSCADADDLPAMEAILSGLRKRHAKLGDLPILIHTSGTGELTIGQETKGMYATDTIYDDSNAEQIESLPPDAFHRNVDLAVVQADKEGYVKTYIILPSTIYGIASTPLVDAGIQNPYSIQIPALIKASLGRGHPGMVGKGAALWGSVDINEVADLFIVLFDAIVSNPESVGHGREGYYFGSSDEHAWYQISKAIGKAMVELGLSQSDEPTAFSDEELVKYFGSLWMGNYSGTNSRARANHSKAIGWKPKKGTEDLVASIKAEVEAILKQQKN</sequence>
<evidence type="ECO:0000259" key="3">
    <source>
        <dbReference type="Pfam" id="PF05368"/>
    </source>
</evidence>
<feature type="compositionally biased region" description="Acidic residues" evidence="2">
    <location>
        <begin position="86"/>
        <end position="97"/>
    </location>
</feature>
<dbReference type="InterPro" id="IPR008030">
    <property type="entry name" value="NmrA-like"/>
</dbReference>
<evidence type="ECO:0000313" key="5">
    <source>
        <dbReference type="Proteomes" id="UP000309038"/>
    </source>
</evidence>
<feature type="domain" description="NmrA-like" evidence="3">
    <location>
        <begin position="248"/>
        <end position="323"/>
    </location>
</feature>
<feature type="compositionally biased region" description="Basic and acidic residues" evidence="2">
    <location>
        <begin position="98"/>
        <end position="108"/>
    </location>
</feature>
<feature type="region of interest" description="Disordered" evidence="2">
    <location>
        <begin position="1"/>
        <end position="108"/>
    </location>
</feature>
<reference evidence="4 5" key="1">
    <citation type="submission" date="2019-02" db="EMBL/GenBank/DDBJ databases">
        <title>Genome sequencing of the rare red list fungi Phlebia centrifuga.</title>
        <authorList>
            <person name="Buettner E."/>
            <person name="Kellner H."/>
        </authorList>
    </citation>
    <scope>NUCLEOTIDE SEQUENCE [LARGE SCALE GENOMIC DNA]</scope>
    <source>
        <strain evidence="4 5">DSM 108282</strain>
    </source>
</reference>
<dbReference type="InterPro" id="IPR023194">
    <property type="entry name" value="eIF3-like_dom_sf"/>
</dbReference>
<dbReference type="PANTHER" id="PTHR48079">
    <property type="entry name" value="PROTEIN YEEZ"/>
    <property type="match status" value="1"/>
</dbReference>
<feature type="compositionally biased region" description="Basic and acidic residues" evidence="2">
    <location>
        <begin position="73"/>
        <end position="85"/>
    </location>
</feature>
<dbReference type="GO" id="GO:0003743">
    <property type="term" value="F:translation initiation factor activity"/>
    <property type="evidence" value="ECO:0007669"/>
    <property type="project" value="InterPro"/>
</dbReference>
<keyword evidence="5" id="KW-1185">Reference proteome</keyword>
<dbReference type="GO" id="GO:0005852">
    <property type="term" value="C:eukaryotic translation initiation factor 3 complex"/>
    <property type="evidence" value="ECO:0007669"/>
    <property type="project" value="InterPro"/>
</dbReference>
<dbReference type="GO" id="GO:0004029">
    <property type="term" value="F:aldehyde dehydrogenase (NAD+) activity"/>
    <property type="evidence" value="ECO:0007669"/>
    <property type="project" value="TreeGrafter"/>
</dbReference>
<dbReference type="Pfam" id="PF05368">
    <property type="entry name" value="NmrA"/>
    <property type="match status" value="1"/>
</dbReference>
<dbReference type="AlphaFoldDB" id="A0A4S4KP79"/>
<dbReference type="PANTHER" id="PTHR48079:SF6">
    <property type="entry name" value="NAD(P)-BINDING DOMAIN-CONTAINING PROTEIN-RELATED"/>
    <property type="match status" value="1"/>
</dbReference>